<dbReference type="AlphaFoldDB" id="A0A0E9RGZ3"/>
<sequence length="43" mass="4910">MTREKASVNMFISLADIIVTVDLHHLHLSAKQYLCMTVPIKQI</sequence>
<name>A0A0E9RGZ3_ANGAN</name>
<reference evidence="1" key="2">
    <citation type="journal article" date="2015" name="Fish Shellfish Immunol.">
        <title>Early steps in the European eel (Anguilla anguilla)-Vibrio vulnificus interaction in the gills: Role of the RtxA13 toxin.</title>
        <authorList>
            <person name="Callol A."/>
            <person name="Pajuelo D."/>
            <person name="Ebbesson L."/>
            <person name="Teles M."/>
            <person name="MacKenzie S."/>
            <person name="Amaro C."/>
        </authorList>
    </citation>
    <scope>NUCLEOTIDE SEQUENCE</scope>
</reference>
<organism evidence="1">
    <name type="scientific">Anguilla anguilla</name>
    <name type="common">European freshwater eel</name>
    <name type="synonym">Muraena anguilla</name>
    <dbReference type="NCBI Taxonomy" id="7936"/>
    <lineage>
        <taxon>Eukaryota</taxon>
        <taxon>Metazoa</taxon>
        <taxon>Chordata</taxon>
        <taxon>Craniata</taxon>
        <taxon>Vertebrata</taxon>
        <taxon>Euteleostomi</taxon>
        <taxon>Actinopterygii</taxon>
        <taxon>Neopterygii</taxon>
        <taxon>Teleostei</taxon>
        <taxon>Anguilliformes</taxon>
        <taxon>Anguillidae</taxon>
        <taxon>Anguilla</taxon>
    </lineage>
</organism>
<protein>
    <submittedName>
        <fullName evidence="1">Uncharacterized protein</fullName>
    </submittedName>
</protein>
<evidence type="ECO:0000313" key="1">
    <source>
        <dbReference type="EMBL" id="JAH28077.1"/>
    </source>
</evidence>
<proteinExistence type="predicted"/>
<accession>A0A0E9RGZ3</accession>
<dbReference type="EMBL" id="GBXM01080500">
    <property type="protein sequence ID" value="JAH28077.1"/>
    <property type="molecule type" value="Transcribed_RNA"/>
</dbReference>
<reference evidence="1" key="1">
    <citation type="submission" date="2014-11" db="EMBL/GenBank/DDBJ databases">
        <authorList>
            <person name="Amaro Gonzalez C."/>
        </authorList>
    </citation>
    <scope>NUCLEOTIDE SEQUENCE</scope>
</reference>